<accession>A0AAV3Z324</accession>
<proteinExistence type="predicted"/>
<dbReference type="Proteomes" id="UP000735302">
    <property type="component" value="Unassembled WGS sequence"/>
</dbReference>
<reference evidence="2 3" key="1">
    <citation type="journal article" date="2021" name="Elife">
        <title>Chloroplast acquisition without the gene transfer in kleptoplastic sea slugs, Plakobranchus ocellatus.</title>
        <authorList>
            <person name="Maeda T."/>
            <person name="Takahashi S."/>
            <person name="Yoshida T."/>
            <person name="Shimamura S."/>
            <person name="Takaki Y."/>
            <person name="Nagai Y."/>
            <person name="Toyoda A."/>
            <person name="Suzuki Y."/>
            <person name="Arimoto A."/>
            <person name="Ishii H."/>
            <person name="Satoh N."/>
            <person name="Nishiyama T."/>
            <person name="Hasebe M."/>
            <person name="Maruyama T."/>
            <person name="Minagawa J."/>
            <person name="Obokata J."/>
            <person name="Shigenobu S."/>
        </authorList>
    </citation>
    <scope>NUCLEOTIDE SEQUENCE [LARGE SCALE GENOMIC DNA]</scope>
</reference>
<feature type="region of interest" description="Disordered" evidence="1">
    <location>
        <begin position="15"/>
        <end position="125"/>
    </location>
</feature>
<keyword evidence="3" id="KW-1185">Reference proteome</keyword>
<name>A0AAV3Z324_9GAST</name>
<sequence>MTTITIYVEQSAMAQGVAQHATGPPHTFRTVADDRTGCRNVRPSKPQPSAFRTLGGSPRPGDGNTSGSPQPGDGSTSGSPQPGDGSTSGSPQPGDGSTSGSPQISTRKLLSGFPQPRALRTETVT</sequence>
<organism evidence="2 3">
    <name type="scientific">Plakobranchus ocellatus</name>
    <dbReference type="NCBI Taxonomy" id="259542"/>
    <lineage>
        <taxon>Eukaryota</taxon>
        <taxon>Metazoa</taxon>
        <taxon>Spiralia</taxon>
        <taxon>Lophotrochozoa</taxon>
        <taxon>Mollusca</taxon>
        <taxon>Gastropoda</taxon>
        <taxon>Heterobranchia</taxon>
        <taxon>Euthyneura</taxon>
        <taxon>Panpulmonata</taxon>
        <taxon>Sacoglossa</taxon>
        <taxon>Placobranchoidea</taxon>
        <taxon>Plakobranchidae</taxon>
        <taxon>Plakobranchus</taxon>
    </lineage>
</organism>
<evidence type="ECO:0000313" key="3">
    <source>
        <dbReference type="Proteomes" id="UP000735302"/>
    </source>
</evidence>
<dbReference type="EMBL" id="BLXT01002363">
    <property type="protein sequence ID" value="GFN93710.1"/>
    <property type="molecule type" value="Genomic_DNA"/>
</dbReference>
<protein>
    <submittedName>
        <fullName evidence="2">Repeat domain-containing protein</fullName>
    </submittedName>
</protein>
<gene>
    <name evidence="2" type="ORF">PoB_002021600</name>
</gene>
<evidence type="ECO:0000313" key="2">
    <source>
        <dbReference type="EMBL" id="GFN93710.1"/>
    </source>
</evidence>
<feature type="compositionally biased region" description="Polar residues" evidence="1">
    <location>
        <begin position="63"/>
        <end position="108"/>
    </location>
</feature>
<comment type="caution">
    <text evidence="2">The sequence shown here is derived from an EMBL/GenBank/DDBJ whole genome shotgun (WGS) entry which is preliminary data.</text>
</comment>
<dbReference type="AlphaFoldDB" id="A0AAV3Z324"/>
<evidence type="ECO:0000256" key="1">
    <source>
        <dbReference type="SAM" id="MobiDB-lite"/>
    </source>
</evidence>